<keyword evidence="14" id="KW-0961">Cell wall biogenesis/degradation</keyword>
<evidence type="ECO:0000256" key="12">
    <source>
        <dbReference type="ARBA" id="ARBA00023136"/>
    </source>
</evidence>
<dbReference type="InterPro" id="IPR036950">
    <property type="entry name" value="PBP_transglycosylase"/>
</dbReference>
<sequence>MANWKKVRHRRRFRKRFSIASDSVKNSRRLVNLARFAFLGVVILFIGSFLILPLMAFNLPSPDKVVRREGFSTKIMDRNGEALYDIFAEQKRTPTELSNIPQDLKNATIAIEDKNFYTHQGFDPAGMLRGFTRIFTRGYAQGGSTLTQQLVKNVLLTPERSVWRKVREFVLAIQIERKYSKDEILQMYLNEAPYGGTAWGVESASETYFGKSVKDLDLIESAILAGLPQRPSVYSPYSSEPEAYKNRTKQVLRRMRDDGYINKDQDEQALKDLENVKFQEKGASFKAPHFVQYVQKILEERYGERVVELGGLRVTTTLDLDLQEKAQDIVKEEIDKVKNLKISNGAAVVLDPQTGEILAMIGSRGFNDPDIDGQVNVTVSLNQPGSAIKPITYVTAFKKGYSPATLLMDTPTEFPGGTGQPTYNPVNYDGKFRGNIQVRYALGNSVNIPAVKMLSMVGVKDMLTTAYDLGLTTLEPNKETLSRVGLAVTLGGGDVRLLELTGAYASFMNWGFRIDPIALLKVEDSNGKVLEQVRPDKGRRVLTPEQAYLIFDVLSDNEARTAVFGPNSQLFIPGRQVAVKTGTTNDRRDNWTIGGNQYGVVGVWVGNNDNTEMLQVASGVTGASPIWRKIILEVLNGKPNTSIEVPGGIVTAAVDSISGNAAHDGFPSRIEKFIAGTEPTDDKVHVKLKVCKSDSKLATPSDIAAGNYDEKEYFVFKEEDPVSKDGMNRWQAGIDSWLAGQSENKYHPPSEYCGTQNPVNVEFINPKEHDSNLPNTFNIKISADSTNDIVQIELEVDDNKVRTFIKPPYEHQVDLANGVYTLRAKARDSSGKESDRKITIGVGVNWDSILSPTPGLTANP</sequence>
<gene>
    <name evidence="20" type="ORF">A2863_03165</name>
</gene>
<feature type="domain" description="Glycosyl transferase family 51" evidence="19">
    <location>
        <begin position="82"/>
        <end position="255"/>
    </location>
</feature>
<evidence type="ECO:0000256" key="14">
    <source>
        <dbReference type="ARBA" id="ARBA00023316"/>
    </source>
</evidence>
<dbReference type="GO" id="GO:0071555">
    <property type="term" value="P:cell wall organization"/>
    <property type="evidence" value="ECO:0007669"/>
    <property type="project" value="UniProtKB-KW"/>
</dbReference>
<keyword evidence="17" id="KW-1133">Transmembrane helix</keyword>
<dbReference type="GO" id="GO:0030288">
    <property type="term" value="C:outer membrane-bounded periplasmic space"/>
    <property type="evidence" value="ECO:0007669"/>
    <property type="project" value="TreeGrafter"/>
</dbReference>
<keyword evidence="13" id="KW-0511">Multifunctional enzyme</keyword>
<dbReference type="NCBIfam" id="TIGR02074">
    <property type="entry name" value="PBP_1a_fam"/>
    <property type="match status" value="1"/>
</dbReference>
<keyword evidence="7" id="KW-0328">Glycosyltransferase</keyword>
<keyword evidence="5" id="KW-0121">Carboxypeptidase</keyword>
<dbReference type="Pfam" id="PF00912">
    <property type="entry name" value="Transgly"/>
    <property type="match status" value="1"/>
</dbReference>
<dbReference type="Gene3D" id="3.40.710.10">
    <property type="entry name" value="DD-peptidase/beta-lactamase superfamily"/>
    <property type="match status" value="1"/>
</dbReference>
<organism evidence="20 21">
    <name type="scientific">Candidatus Woesebacteria bacterium RIFCSPHIGHO2_01_FULL_38_9b</name>
    <dbReference type="NCBI Taxonomy" id="1802493"/>
    <lineage>
        <taxon>Bacteria</taxon>
        <taxon>Candidatus Woeseibacteriota</taxon>
    </lineage>
</organism>
<evidence type="ECO:0000256" key="1">
    <source>
        <dbReference type="ARBA" id="ARBA00004236"/>
    </source>
</evidence>
<dbReference type="GO" id="GO:0009252">
    <property type="term" value="P:peptidoglycan biosynthetic process"/>
    <property type="evidence" value="ECO:0007669"/>
    <property type="project" value="UniProtKB-KW"/>
</dbReference>
<dbReference type="Pfam" id="PF00905">
    <property type="entry name" value="Transpeptidase"/>
    <property type="match status" value="1"/>
</dbReference>
<evidence type="ECO:0000256" key="6">
    <source>
        <dbReference type="ARBA" id="ARBA00022670"/>
    </source>
</evidence>
<dbReference type="GO" id="GO:0009002">
    <property type="term" value="F:serine-type D-Ala-D-Ala carboxypeptidase activity"/>
    <property type="evidence" value="ECO:0007669"/>
    <property type="project" value="UniProtKB-EC"/>
</dbReference>
<proteinExistence type="inferred from homology"/>
<keyword evidence="8" id="KW-0808">Transferase</keyword>
<comment type="subcellular location">
    <subcellularLocation>
        <location evidence="1">Cell membrane</location>
    </subcellularLocation>
</comment>
<accession>A0A1F7Y3V1</accession>
<dbReference type="InterPro" id="IPR023346">
    <property type="entry name" value="Lysozyme-like_dom_sf"/>
</dbReference>
<dbReference type="InterPro" id="IPR001460">
    <property type="entry name" value="PCN-bd_Tpept"/>
</dbReference>
<evidence type="ECO:0000259" key="19">
    <source>
        <dbReference type="Pfam" id="PF00912"/>
    </source>
</evidence>
<comment type="similarity">
    <text evidence="2">In the C-terminal section; belongs to the transpeptidase family.</text>
</comment>
<dbReference type="SUPFAM" id="SSF53955">
    <property type="entry name" value="Lysozyme-like"/>
    <property type="match status" value="1"/>
</dbReference>
<dbReference type="Proteomes" id="UP000178750">
    <property type="component" value="Unassembled WGS sequence"/>
</dbReference>
<dbReference type="PANTHER" id="PTHR32282:SF11">
    <property type="entry name" value="PENICILLIN-BINDING PROTEIN 1B"/>
    <property type="match status" value="1"/>
</dbReference>
<name>A0A1F7Y3V1_9BACT</name>
<dbReference type="GO" id="GO:0005886">
    <property type="term" value="C:plasma membrane"/>
    <property type="evidence" value="ECO:0007669"/>
    <property type="project" value="UniProtKB-SubCell"/>
</dbReference>
<dbReference type="InterPro" id="IPR001264">
    <property type="entry name" value="Glyco_trans_51"/>
</dbReference>
<comment type="catalytic activity">
    <reaction evidence="15">
        <text>Preferential cleavage: (Ac)2-L-Lys-D-Ala-|-D-Ala. Also transpeptidation of peptidyl-alanyl moieties that are N-acyl substituents of D-alanine.</text>
        <dbReference type="EC" id="3.4.16.4"/>
    </reaction>
</comment>
<keyword evidence="11" id="KW-0573">Peptidoglycan synthesis</keyword>
<dbReference type="PANTHER" id="PTHR32282">
    <property type="entry name" value="BINDING PROTEIN TRANSPEPTIDASE, PUTATIVE-RELATED"/>
    <property type="match status" value="1"/>
</dbReference>
<dbReference type="InterPro" id="IPR012338">
    <property type="entry name" value="Beta-lactam/transpept-like"/>
</dbReference>
<dbReference type="Gene3D" id="1.10.3810.10">
    <property type="entry name" value="Biosynthetic peptidoglycan transglycosylase-like"/>
    <property type="match status" value="1"/>
</dbReference>
<evidence type="ECO:0000313" key="21">
    <source>
        <dbReference type="Proteomes" id="UP000178750"/>
    </source>
</evidence>
<feature type="domain" description="Penicillin-binding protein transpeptidase" evidence="18">
    <location>
        <begin position="345"/>
        <end position="586"/>
    </location>
</feature>
<evidence type="ECO:0000256" key="7">
    <source>
        <dbReference type="ARBA" id="ARBA00022676"/>
    </source>
</evidence>
<evidence type="ECO:0000256" key="16">
    <source>
        <dbReference type="ARBA" id="ARBA00049902"/>
    </source>
</evidence>
<dbReference type="InterPro" id="IPR050396">
    <property type="entry name" value="Glycosyltr_51/Transpeptidase"/>
</dbReference>
<evidence type="ECO:0000313" key="20">
    <source>
        <dbReference type="EMBL" id="OGM21994.1"/>
    </source>
</evidence>
<feature type="transmembrane region" description="Helical" evidence="17">
    <location>
        <begin position="36"/>
        <end position="57"/>
    </location>
</feature>
<evidence type="ECO:0000256" key="2">
    <source>
        <dbReference type="ARBA" id="ARBA00007090"/>
    </source>
</evidence>
<evidence type="ECO:0000256" key="9">
    <source>
        <dbReference type="ARBA" id="ARBA00022801"/>
    </source>
</evidence>
<protein>
    <submittedName>
        <fullName evidence="20">Uncharacterized protein</fullName>
    </submittedName>
</protein>
<keyword evidence="12 17" id="KW-0472">Membrane</keyword>
<dbReference type="InterPro" id="IPR013783">
    <property type="entry name" value="Ig-like_fold"/>
</dbReference>
<evidence type="ECO:0000256" key="5">
    <source>
        <dbReference type="ARBA" id="ARBA00022645"/>
    </source>
</evidence>
<dbReference type="AlphaFoldDB" id="A0A1F7Y3V1"/>
<evidence type="ECO:0000256" key="10">
    <source>
        <dbReference type="ARBA" id="ARBA00022960"/>
    </source>
</evidence>
<dbReference type="SUPFAM" id="SSF56601">
    <property type="entry name" value="beta-lactamase/transpeptidase-like"/>
    <property type="match status" value="1"/>
</dbReference>
<dbReference type="GO" id="GO:0008955">
    <property type="term" value="F:peptidoglycan glycosyltransferase activity"/>
    <property type="evidence" value="ECO:0007669"/>
    <property type="project" value="UniProtKB-EC"/>
</dbReference>
<reference evidence="20 21" key="1">
    <citation type="journal article" date="2016" name="Nat. Commun.">
        <title>Thousands of microbial genomes shed light on interconnected biogeochemical processes in an aquifer system.</title>
        <authorList>
            <person name="Anantharaman K."/>
            <person name="Brown C.T."/>
            <person name="Hug L.A."/>
            <person name="Sharon I."/>
            <person name="Castelle C.J."/>
            <person name="Probst A.J."/>
            <person name="Thomas B.C."/>
            <person name="Singh A."/>
            <person name="Wilkins M.J."/>
            <person name="Karaoz U."/>
            <person name="Brodie E.L."/>
            <person name="Williams K.H."/>
            <person name="Hubbard S.S."/>
            <person name="Banfield J.F."/>
        </authorList>
    </citation>
    <scope>NUCLEOTIDE SEQUENCE [LARGE SCALE GENOMIC DNA]</scope>
</reference>
<dbReference type="EMBL" id="MGGF01000012">
    <property type="protein sequence ID" value="OGM21994.1"/>
    <property type="molecule type" value="Genomic_DNA"/>
</dbReference>
<keyword evidence="10" id="KW-0133">Cell shape</keyword>
<evidence type="ECO:0000256" key="8">
    <source>
        <dbReference type="ARBA" id="ARBA00022679"/>
    </source>
</evidence>
<keyword evidence="17" id="KW-0812">Transmembrane</keyword>
<dbReference type="GO" id="GO:0008658">
    <property type="term" value="F:penicillin binding"/>
    <property type="evidence" value="ECO:0007669"/>
    <property type="project" value="InterPro"/>
</dbReference>
<evidence type="ECO:0000256" key="17">
    <source>
        <dbReference type="SAM" id="Phobius"/>
    </source>
</evidence>
<dbReference type="Gene3D" id="2.60.40.10">
    <property type="entry name" value="Immunoglobulins"/>
    <property type="match status" value="1"/>
</dbReference>
<comment type="caution">
    <text evidence="20">The sequence shown here is derived from an EMBL/GenBank/DDBJ whole genome shotgun (WGS) entry which is preliminary data.</text>
</comment>
<dbReference type="GO" id="GO:0006508">
    <property type="term" value="P:proteolysis"/>
    <property type="evidence" value="ECO:0007669"/>
    <property type="project" value="UniProtKB-KW"/>
</dbReference>
<evidence type="ECO:0000259" key="18">
    <source>
        <dbReference type="Pfam" id="PF00905"/>
    </source>
</evidence>
<evidence type="ECO:0000256" key="15">
    <source>
        <dbReference type="ARBA" id="ARBA00034000"/>
    </source>
</evidence>
<dbReference type="GO" id="GO:0008360">
    <property type="term" value="P:regulation of cell shape"/>
    <property type="evidence" value="ECO:0007669"/>
    <property type="project" value="UniProtKB-KW"/>
</dbReference>
<evidence type="ECO:0000256" key="4">
    <source>
        <dbReference type="ARBA" id="ARBA00022475"/>
    </source>
</evidence>
<comment type="similarity">
    <text evidence="3">In the N-terminal section; belongs to the glycosyltransferase 51 family.</text>
</comment>
<evidence type="ECO:0000256" key="13">
    <source>
        <dbReference type="ARBA" id="ARBA00023268"/>
    </source>
</evidence>
<keyword evidence="9" id="KW-0378">Hydrolase</keyword>
<evidence type="ECO:0000256" key="11">
    <source>
        <dbReference type="ARBA" id="ARBA00022984"/>
    </source>
</evidence>
<dbReference type="FunFam" id="1.10.3810.10:FF:000001">
    <property type="entry name" value="Penicillin-binding protein 1A"/>
    <property type="match status" value="1"/>
</dbReference>
<evidence type="ECO:0000256" key="3">
    <source>
        <dbReference type="ARBA" id="ARBA00007739"/>
    </source>
</evidence>
<comment type="catalytic activity">
    <reaction evidence="16">
        <text>[GlcNAc-(1-&gt;4)-Mur2Ac(oyl-L-Ala-gamma-D-Glu-L-Lys-D-Ala-D-Ala)](n)-di-trans,octa-cis-undecaprenyl diphosphate + beta-D-GlcNAc-(1-&gt;4)-Mur2Ac(oyl-L-Ala-gamma-D-Glu-L-Lys-D-Ala-D-Ala)-di-trans,octa-cis-undecaprenyl diphosphate = [GlcNAc-(1-&gt;4)-Mur2Ac(oyl-L-Ala-gamma-D-Glu-L-Lys-D-Ala-D-Ala)](n+1)-di-trans,octa-cis-undecaprenyl diphosphate + di-trans,octa-cis-undecaprenyl diphosphate + H(+)</text>
        <dbReference type="Rhea" id="RHEA:23708"/>
        <dbReference type="Rhea" id="RHEA-COMP:9602"/>
        <dbReference type="Rhea" id="RHEA-COMP:9603"/>
        <dbReference type="ChEBI" id="CHEBI:15378"/>
        <dbReference type="ChEBI" id="CHEBI:58405"/>
        <dbReference type="ChEBI" id="CHEBI:60033"/>
        <dbReference type="ChEBI" id="CHEBI:78435"/>
        <dbReference type="EC" id="2.4.99.28"/>
    </reaction>
</comment>
<keyword evidence="6" id="KW-0645">Protease</keyword>
<keyword evidence="4" id="KW-1003">Cell membrane</keyword>